<dbReference type="InterPro" id="IPR020568">
    <property type="entry name" value="Ribosomal_Su5_D2-typ_SF"/>
</dbReference>
<name>A0A6I6JFD7_9BACT</name>
<dbReference type="EC" id="3.4.21.53" evidence="2"/>
<feature type="active site" evidence="2">
    <location>
        <position position="661"/>
    </location>
</feature>
<gene>
    <name evidence="4" type="ORF">GM415_03650</name>
</gene>
<accession>A0A6I6JFD7</accession>
<evidence type="ECO:0000256" key="2">
    <source>
        <dbReference type="PROSITE-ProRule" id="PRU01122"/>
    </source>
</evidence>
<comment type="catalytic activity">
    <reaction evidence="2">
        <text>Hydrolysis of proteins in presence of ATP.</text>
        <dbReference type="EC" id="3.4.21.53"/>
    </reaction>
</comment>
<dbReference type="PANTHER" id="PTHR10046">
    <property type="entry name" value="ATP DEPENDENT LON PROTEASE FAMILY MEMBER"/>
    <property type="match status" value="1"/>
</dbReference>
<dbReference type="Gene3D" id="1.10.8.60">
    <property type="match status" value="1"/>
</dbReference>
<dbReference type="PROSITE" id="PS51786">
    <property type="entry name" value="LON_PROTEOLYTIC"/>
    <property type="match status" value="1"/>
</dbReference>
<dbReference type="Pfam" id="PF20437">
    <property type="entry name" value="LonC_helical"/>
    <property type="match status" value="1"/>
</dbReference>
<organism evidence="4 5">
    <name type="scientific">Pseudodesulfovibrio cashew</name>
    <dbReference type="NCBI Taxonomy" id="2678688"/>
    <lineage>
        <taxon>Bacteria</taxon>
        <taxon>Pseudomonadati</taxon>
        <taxon>Thermodesulfobacteriota</taxon>
        <taxon>Desulfovibrionia</taxon>
        <taxon>Desulfovibrionales</taxon>
        <taxon>Desulfovibrionaceae</taxon>
    </lineage>
</organism>
<keyword evidence="1 2" id="KW-0645">Protease</keyword>
<dbReference type="Gene3D" id="3.40.50.300">
    <property type="entry name" value="P-loop containing nucleotide triphosphate hydrolases"/>
    <property type="match status" value="2"/>
</dbReference>
<evidence type="ECO:0000313" key="5">
    <source>
        <dbReference type="Proteomes" id="UP000428328"/>
    </source>
</evidence>
<dbReference type="AlphaFoldDB" id="A0A6I6JFD7"/>
<dbReference type="GO" id="GO:0004252">
    <property type="term" value="F:serine-type endopeptidase activity"/>
    <property type="evidence" value="ECO:0007669"/>
    <property type="project" value="UniProtKB-UniRule"/>
</dbReference>
<dbReference type="GO" id="GO:0005524">
    <property type="term" value="F:ATP binding"/>
    <property type="evidence" value="ECO:0007669"/>
    <property type="project" value="InterPro"/>
</dbReference>
<dbReference type="GO" id="GO:0006508">
    <property type="term" value="P:proteolysis"/>
    <property type="evidence" value="ECO:0007669"/>
    <property type="project" value="UniProtKB-KW"/>
</dbReference>
<dbReference type="Proteomes" id="UP000428328">
    <property type="component" value="Chromosome"/>
</dbReference>
<dbReference type="RefSeq" id="WP_158946478.1">
    <property type="nucleotide sequence ID" value="NZ_CP046400.1"/>
</dbReference>
<dbReference type="InterPro" id="IPR008269">
    <property type="entry name" value="Lon_proteolytic"/>
</dbReference>
<dbReference type="InterPro" id="IPR041699">
    <property type="entry name" value="AAA_32"/>
</dbReference>
<keyword evidence="2" id="KW-0378">Hydrolase</keyword>
<evidence type="ECO:0000256" key="1">
    <source>
        <dbReference type="ARBA" id="ARBA00022670"/>
    </source>
</evidence>
<dbReference type="InterPro" id="IPR027417">
    <property type="entry name" value="P-loop_NTPase"/>
</dbReference>
<evidence type="ECO:0000313" key="4">
    <source>
        <dbReference type="EMBL" id="QGY39253.1"/>
    </source>
</evidence>
<dbReference type="InterPro" id="IPR014721">
    <property type="entry name" value="Ribsml_uS5_D2-typ_fold_subgr"/>
</dbReference>
<dbReference type="InterPro" id="IPR046844">
    <property type="entry name" value="Lon-like_helical"/>
</dbReference>
<dbReference type="Pfam" id="PF13654">
    <property type="entry name" value="AAA_32"/>
    <property type="match status" value="1"/>
</dbReference>
<dbReference type="Pfam" id="PF20436">
    <property type="entry name" value="LonB_AAA-LID"/>
    <property type="match status" value="1"/>
</dbReference>
<proteinExistence type="inferred from homology"/>
<evidence type="ECO:0000259" key="3">
    <source>
        <dbReference type="PROSITE" id="PS51786"/>
    </source>
</evidence>
<dbReference type="EMBL" id="CP046400">
    <property type="protein sequence ID" value="QGY39253.1"/>
    <property type="molecule type" value="Genomic_DNA"/>
</dbReference>
<feature type="active site" evidence="2">
    <location>
        <position position="704"/>
    </location>
</feature>
<keyword evidence="2" id="KW-0720">Serine protease</keyword>
<dbReference type="InterPro" id="IPR027065">
    <property type="entry name" value="Lon_Prtase"/>
</dbReference>
<sequence length="810" mass="89770">MKQTTPPKAKALPVSKLRATLDPERIPYADSTEIPDRNVYPRFQPRAIQALSLALRITGNEHNVYVAGEPNMGRTYFVKSFLRPAASKGKTPCDWVYLYNFEDSDRPVCVAMPAGRGRKLKQAQHKAMTAIRQEIPARFEKDAFQKKHERLVKKFNTKREDLFAKMDATAEKEDFSLSLDDEGVLTLSPIVDGEVVSDKDFDKFKPAERKKLKAKGEELLASVSSILRQINQNEMDLRDSETDLHRETAKNVMADCYLKVVEKFKDIEALRGYFEDVINEVVDNVDQFMPKDSALAGLLSDAVPGGEDFFSRFEVNLFVDNGKTKGAPVIVEDHPTAFNLLGSIEREAEMGALYTDFTLIKAGALHKANGGFLILNIEDLLSNPNSWEGLLRALRSGQSRIEDPVDPDQVRARSLQPDPVELELKVVLIGTDEHYELLLYNDDRFAKYFKLKAHLQHAAPRTAANIRNFLSVIGQTAKAADTLPFTREAMAGLVDFASRLVEDQKRLSLYVPLIRERMIEASAMARMAGKEKVGTAELAEAVSAKDYRVNLYEEEFLSDYDRQVIKVSTSGQGTGRANGLSVTMFGDYEFGLPHQISCTVGVGHGGILDLEREAQMGGPIHTKGMMIIKSYLVRLFAQDKPIVLTGSLCFEQSYAGIEGDSASGAELASLLSALSDVPINLSLAFTGAVSQTGAVMAVGGVNRKIEGFFEVCRRRKLTGKQGVILPEDNVVNLMLKDEVVQAVKDGLFHIFPVKTIEEAMTILTGMRCGTRNKRGKYPTDSLYHRVDKRLAELAELAAPGNGACWTHGES</sequence>
<protein>
    <recommendedName>
        <fullName evidence="2">endopeptidase La</fullName>
        <ecNumber evidence="2">3.4.21.53</ecNumber>
    </recommendedName>
</protein>
<dbReference type="KEGG" id="psel:GM415_03650"/>
<reference evidence="4 5" key="1">
    <citation type="submission" date="2019-11" db="EMBL/GenBank/DDBJ databases">
        <authorList>
            <person name="Zheng R.K."/>
            <person name="Sun C.M."/>
        </authorList>
    </citation>
    <scope>NUCLEOTIDE SEQUENCE [LARGE SCALE GENOMIC DNA]</scope>
    <source>
        <strain evidence="4 5">SRB007</strain>
    </source>
</reference>
<comment type="similarity">
    <text evidence="2">Belongs to the peptidase S16 family.</text>
</comment>
<dbReference type="SUPFAM" id="SSF54211">
    <property type="entry name" value="Ribosomal protein S5 domain 2-like"/>
    <property type="match status" value="1"/>
</dbReference>
<dbReference type="Gene3D" id="3.30.230.10">
    <property type="match status" value="1"/>
</dbReference>
<feature type="domain" description="Lon proteolytic" evidence="3">
    <location>
        <begin position="571"/>
        <end position="766"/>
    </location>
</feature>
<dbReference type="InterPro" id="IPR046843">
    <property type="entry name" value="LonB_AAA-LID"/>
</dbReference>
<dbReference type="PRINTS" id="PR00830">
    <property type="entry name" value="ENDOLAPTASE"/>
</dbReference>
<keyword evidence="5" id="KW-1185">Reference proteome</keyword>
<dbReference type="GO" id="GO:0030163">
    <property type="term" value="P:protein catabolic process"/>
    <property type="evidence" value="ECO:0007669"/>
    <property type="project" value="InterPro"/>
</dbReference>
<dbReference type="Pfam" id="PF05362">
    <property type="entry name" value="Lon_C"/>
    <property type="match status" value="1"/>
</dbReference>
<dbReference type="GO" id="GO:0004176">
    <property type="term" value="F:ATP-dependent peptidase activity"/>
    <property type="evidence" value="ECO:0007669"/>
    <property type="project" value="UniProtKB-UniRule"/>
</dbReference>